<dbReference type="PANTHER" id="PTHR46825:SF9">
    <property type="entry name" value="BETA-LACTAMASE-RELATED DOMAIN-CONTAINING PROTEIN"/>
    <property type="match status" value="1"/>
</dbReference>
<evidence type="ECO:0000313" key="4">
    <source>
        <dbReference type="Proteomes" id="UP000565468"/>
    </source>
</evidence>
<dbReference type="Gene3D" id="3.40.710.10">
    <property type="entry name" value="DD-peptidase/beta-lactamase superfamily"/>
    <property type="match status" value="1"/>
</dbReference>
<dbReference type="InterPro" id="IPR001466">
    <property type="entry name" value="Beta-lactam-related"/>
</dbReference>
<sequence length="490" mass="53970">MTKPLILGLLLFMLLPGFYSYGEGGNPVPEKVIDRYVEEYLQEHRVPGASIVLVRGNELIYAQSFGITGGSKEPVTLNTPFTLGSISKSFTALAIMQLIEQDKVQLEAPVQHYLPWFTLKNPQEASQLTIRHLLTHSSGIRTYDGLVFSDQGPGDSSSLQRHVKHMKEIELSSPPGEKHQYSNANYLILGAIVEEVSGEYFPAYMDRHIFSPLNMEHAAADHETAVSRGYVKGYQSWFGYPVSSQLPYDNGGAAYGYMTGSAHDMMKYIQFLLRTNTGSVLKEENISLLYKPLLQNRKDRYYSFGWRITAASSTSEEMVWHSGSTPDSHTEIFFFPESGWGGAILTNKNHVMEEPALPQLKAGIIDLIQGREPQSTVSMSSLTRISWIAAGLNLMLLAASIVLMIRMRKGAVQQYRLLWLLLSAVLFIVAASAIPLLTWGTSSPWHSIQAFAPDIAALSIGATLLLGIAALLAAAIGLRKPPAPSISPHA</sequence>
<dbReference type="SUPFAM" id="SSF56601">
    <property type="entry name" value="beta-lactamase/transpeptidase-like"/>
    <property type="match status" value="1"/>
</dbReference>
<dbReference type="InterPro" id="IPR012338">
    <property type="entry name" value="Beta-lactam/transpept-like"/>
</dbReference>
<keyword evidence="1" id="KW-0472">Membrane</keyword>
<feature type="transmembrane region" description="Helical" evidence="1">
    <location>
        <begin position="457"/>
        <end position="478"/>
    </location>
</feature>
<organism evidence="3 4">
    <name type="scientific">Paenibacillus lemnae</name>
    <dbReference type="NCBI Taxonomy" id="1330551"/>
    <lineage>
        <taxon>Bacteria</taxon>
        <taxon>Bacillati</taxon>
        <taxon>Bacillota</taxon>
        <taxon>Bacilli</taxon>
        <taxon>Bacillales</taxon>
        <taxon>Paenibacillaceae</taxon>
        <taxon>Paenibacillus</taxon>
    </lineage>
</organism>
<dbReference type="InterPro" id="IPR050491">
    <property type="entry name" value="AmpC-like"/>
</dbReference>
<dbReference type="Pfam" id="PF00144">
    <property type="entry name" value="Beta-lactamase"/>
    <property type="match status" value="1"/>
</dbReference>
<keyword evidence="4" id="KW-1185">Reference proteome</keyword>
<gene>
    <name evidence="3" type="ORF">HII30_11415</name>
</gene>
<feature type="transmembrane region" description="Helical" evidence="1">
    <location>
        <begin position="385"/>
        <end position="405"/>
    </location>
</feature>
<feature type="transmembrane region" description="Helical" evidence="1">
    <location>
        <begin position="417"/>
        <end position="437"/>
    </location>
</feature>
<keyword evidence="1" id="KW-0812">Transmembrane</keyword>
<dbReference type="PANTHER" id="PTHR46825">
    <property type="entry name" value="D-ALANYL-D-ALANINE-CARBOXYPEPTIDASE/ENDOPEPTIDASE AMPH"/>
    <property type="match status" value="1"/>
</dbReference>
<dbReference type="AlphaFoldDB" id="A0A848M7Y3"/>
<reference evidence="3 4" key="1">
    <citation type="submission" date="2020-04" db="EMBL/GenBank/DDBJ databases">
        <title>Paenibacillus algicola sp. nov., a novel marine bacterium producing alginate lyase.</title>
        <authorList>
            <person name="Huang H."/>
        </authorList>
    </citation>
    <scope>NUCLEOTIDE SEQUENCE [LARGE SCALE GENOMIC DNA]</scope>
    <source>
        <strain evidence="3 4">L7-75</strain>
    </source>
</reference>
<dbReference type="RefSeq" id="WP_169505157.1">
    <property type="nucleotide sequence ID" value="NZ_JABBPN010000009.1"/>
</dbReference>
<dbReference type="EMBL" id="JABBPN010000009">
    <property type="protein sequence ID" value="NMO96379.1"/>
    <property type="molecule type" value="Genomic_DNA"/>
</dbReference>
<keyword evidence="1" id="KW-1133">Transmembrane helix</keyword>
<accession>A0A848M7Y3</accession>
<proteinExistence type="predicted"/>
<dbReference type="Proteomes" id="UP000565468">
    <property type="component" value="Unassembled WGS sequence"/>
</dbReference>
<evidence type="ECO:0000259" key="2">
    <source>
        <dbReference type="Pfam" id="PF00144"/>
    </source>
</evidence>
<comment type="caution">
    <text evidence="3">The sequence shown here is derived from an EMBL/GenBank/DDBJ whole genome shotgun (WGS) entry which is preliminary data.</text>
</comment>
<protein>
    <submittedName>
        <fullName evidence="3">Beta-lactamase family protein</fullName>
    </submittedName>
</protein>
<evidence type="ECO:0000313" key="3">
    <source>
        <dbReference type="EMBL" id="NMO96379.1"/>
    </source>
</evidence>
<name>A0A848M7Y3_PAELE</name>
<feature type="domain" description="Beta-lactamase-related" evidence="2">
    <location>
        <begin position="33"/>
        <end position="354"/>
    </location>
</feature>
<evidence type="ECO:0000256" key="1">
    <source>
        <dbReference type="SAM" id="Phobius"/>
    </source>
</evidence>